<dbReference type="GO" id="GO:0005737">
    <property type="term" value="C:cytoplasm"/>
    <property type="evidence" value="ECO:0007669"/>
    <property type="project" value="TreeGrafter"/>
</dbReference>
<feature type="compositionally biased region" description="Basic and acidic residues" evidence="2">
    <location>
        <begin position="648"/>
        <end position="682"/>
    </location>
</feature>
<accession>A0AAV8UN80</accession>
<feature type="coiled-coil region" evidence="1">
    <location>
        <begin position="947"/>
        <end position="1019"/>
    </location>
</feature>
<dbReference type="EMBL" id="JAMWBK010000006">
    <property type="protein sequence ID" value="KAJ8903929.1"/>
    <property type="molecule type" value="Genomic_DNA"/>
</dbReference>
<dbReference type="GO" id="GO:0051015">
    <property type="term" value="F:actin filament binding"/>
    <property type="evidence" value="ECO:0007669"/>
    <property type="project" value="TreeGrafter"/>
</dbReference>
<feature type="coiled-coil region" evidence="1">
    <location>
        <begin position="1400"/>
        <end position="1627"/>
    </location>
</feature>
<evidence type="ECO:0008006" key="5">
    <source>
        <dbReference type="Google" id="ProtNLM"/>
    </source>
</evidence>
<feature type="compositionally biased region" description="Basic and acidic residues" evidence="2">
    <location>
        <begin position="399"/>
        <end position="408"/>
    </location>
</feature>
<evidence type="ECO:0000313" key="3">
    <source>
        <dbReference type="EMBL" id="KAJ8903929.1"/>
    </source>
</evidence>
<feature type="coiled-coil region" evidence="1">
    <location>
        <begin position="1655"/>
        <end position="1682"/>
    </location>
</feature>
<dbReference type="PANTHER" id="PTHR45615:SF40">
    <property type="entry name" value="MYOSIN HEAVY CHAIN, NON-MUSCLE"/>
    <property type="match status" value="1"/>
</dbReference>
<reference evidence="3 4" key="1">
    <citation type="journal article" date="2023" name="Nat. Commun.">
        <title>Origin of minicircular mitochondrial genomes in red algae.</title>
        <authorList>
            <person name="Lee Y."/>
            <person name="Cho C.H."/>
            <person name="Lee Y.M."/>
            <person name="Park S.I."/>
            <person name="Yang J.H."/>
            <person name="West J.A."/>
            <person name="Bhattacharya D."/>
            <person name="Yoon H.S."/>
        </authorList>
    </citation>
    <scope>NUCLEOTIDE SEQUENCE [LARGE SCALE GENOMIC DNA]</scope>
    <source>
        <strain evidence="3 4">CCMP1338</strain>
        <tissue evidence="3">Whole cell</tissue>
    </source>
</reference>
<feature type="region of interest" description="Disordered" evidence="2">
    <location>
        <begin position="312"/>
        <end position="408"/>
    </location>
</feature>
<dbReference type="Proteomes" id="UP001157974">
    <property type="component" value="Unassembled WGS sequence"/>
</dbReference>
<feature type="region of interest" description="Disordered" evidence="2">
    <location>
        <begin position="118"/>
        <end position="137"/>
    </location>
</feature>
<dbReference type="GO" id="GO:0000146">
    <property type="term" value="F:microfilament motor activity"/>
    <property type="evidence" value="ECO:0007669"/>
    <property type="project" value="TreeGrafter"/>
</dbReference>
<dbReference type="GO" id="GO:0032982">
    <property type="term" value="C:myosin filament"/>
    <property type="evidence" value="ECO:0007669"/>
    <property type="project" value="TreeGrafter"/>
</dbReference>
<proteinExistence type="predicted"/>
<gene>
    <name evidence="3" type="ORF">NDN08_000460</name>
</gene>
<organism evidence="3 4">
    <name type="scientific">Rhodosorus marinus</name>
    <dbReference type="NCBI Taxonomy" id="101924"/>
    <lineage>
        <taxon>Eukaryota</taxon>
        <taxon>Rhodophyta</taxon>
        <taxon>Stylonematophyceae</taxon>
        <taxon>Stylonematales</taxon>
        <taxon>Stylonemataceae</taxon>
        <taxon>Rhodosorus</taxon>
    </lineage>
</organism>
<feature type="region of interest" description="Disordered" evidence="2">
    <location>
        <begin position="648"/>
        <end position="716"/>
    </location>
</feature>
<feature type="compositionally biased region" description="Basic and acidic residues" evidence="2">
    <location>
        <begin position="808"/>
        <end position="826"/>
    </location>
</feature>
<feature type="compositionally biased region" description="Basic and acidic residues" evidence="2">
    <location>
        <begin position="349"/>
        <end position="377"/>
    </location>
</feature>
<feature type="compositionally biased region" description="Basic and acidic residues" evidence="2">
    <location>
        <begin position="30"/>
        <end position="44"/>
    </location>
</feature>
<name>A0AAV8UN80_9RHOD</name>
<feature type="region of interest" description="Disordered" evidence="2">
    <location>
        <begin position="22"/>
        <end position="59"/>
    </location>
</feature>
<keyword evidence="1" id="KW-0175">Coiled coil</keyword>
<feature type="region of interest" description="Disordered" evidence="2">
    <location>
        <begin position="806"/>
        <end position="840"/>
    </location>
</feature>
<evidence type="ECO:0000313" key="4">
    <source>
        <dbReference type="Proteomes" id="UP001157974"/>
    </source>
</evidence>
<keyword evidence="4" id="KW-1185">Reference proteome</keyword>
<feature type="coiled-coil region" evidence="1">
    <location>
        <begin position="1774"/>
        <end position="1858"/>
    </location>
</feature>
<dbReference type="PANTHER" id="PTHR45615">
    <property type="entry name" value="MYOSIN HEAVY CHAIN, NON-MUSCLE"/>
    <property type="match status" value="1"/>
</dbReference>
<dbReference type="GO" id="GO:0016460">
    <property type="term" value="C:myosin II complex"/>
    <property type="evidence" value="ECO:0007669"/>
    <property type="project" value="TreeGrafter"/>
</dbReference>
<feature type="compositionally biased region" description="Basic and acidic residues" evidence="2">
    <location>
        <begin position="128"/>
        <end position="137"/>
    </location>
</feature>
<feature type="compositionally biased region" description="Basic and acidic residues" evidence="2">
    <location>
        <begin position="1065"/>
        <end position="1074"/>
    </location>
</feature>
<protein>
    <recommendedName>
        <fullName evidence="5">Pericentrin/AKAP-450 centrosomal targeting domain-containing protein</fullName>
    </recommendedName>
</protein>
<sequence length="1933" mass="218172">MMWGSFKQQAETARDNLTKIVNAASEEGGEERYPRGEESLDAKRSFQLSEDSETAESGMTLDVETLWAERNNALADRDDLEKTLGDILRDREAVIEERDSLEVALALARSQVRDLQGDKLEDDNDAADAERESLDENTSRIQDLLGDLRDLERELSDTQYERDMARTKLVDAEKSLRKYSGRQDSTNNGSIAKALSSVIPYGDGDRVEDLETELRLVRAQLDEQQRIEQLRVDADEMTEAKMRGLESMVAEVQDENERLRQGSGLSKSAEWTVDEERTKVAALEKEVSTLNSEMLRKETDIETLKAKLEQVEQLPQPTSESGIPEMRAARDDSDVEGSKTAVEESEISLLREELSRLSEQLSSRESEIEKLRKELERSGAVGEDVPPVSEGPSTSETVNSRHVELENERNSLLKDRENLSMECDKLRELIASFEDENAGVADDLKRISKELEVATSQAEDYKSSITSLREELASGNSAREELMLTLDQNKREMREDHEMEISLMEANISDLKATCARLEQADKDLETARGLPVTETAALEERENFKKLEAELAEVTNKLLTMEDDKQDLVERVKSLEKEVENKSGSIADMHHKLEISETALEDAEKEYASNQQASREDHEIELSMLNATILDLRSEMSKLGEADRVLKSARDADKQRVEEKQRELENSFKEREKKAQDRIDGLESELESLKTEYGSLQKQSQEAEEQAKESSGQKISMLTASVADLSTAASNLKDQVEEKDAELQKYKTSLQEMEENLKKTMEEKTKTASQLKETKIAAKKLHKKHQKVSALEEELRVTKDTLQTMQDEAKAESTEKSAETEKHISALEQSLSDSKSDMAKLEGEKGTLAIDLEEATREADELRKLATEREHRLEQLTNDVAKAEDDRAELLENVANLQERLKQDEESIAEYEQILDGKRSAEEELAGRVLHLENELALAIETSDKSTAAVEENTELKKRVREQEEALATLAAAKESLTRDLEQSKVYGKKLQRSRQKVSALESQLKTVKEDFERKEQEVVARESLAEVQETELSYLRAKLEGIENSLAERDRELNDSRLATSGAEEKLSALQTEKEEVVSRLAHEKSEMESQLNSARTRNDELTSEVEAKIAVVERVAEMELQLRALKLSKEELETDLSGKRTEIDVLRGFEAQVDELARVNKALAEDANEKAEALQKVTEFEARLEELEAQNELLQGDLKEKEALVGELRGFESKLLELEARNESLESDLNKKGDEAERAKSQEATVAEELAEVSSSLAELRAQNELLQSVLREKDAQLEKVIEDLSAARASTELEHQESVSLIQSLKKELEVLEQQIEPLREDLATMAKEKDELQLQYAEAREATVSTQEHLKSVEGLVAELEETIQRKDDEICELISSRDEAVTSLETEKARTVDNERLREIEATLETTRAQLTSEQDAFDAAKKDTESRIAELEAVLADADAERKEATAEQDSLRVKYAETEKQVHTLTDTNRELISENATLIEKIALMEDSDGETRELREELETLQEQASGMAEQVSRSSEVEVELSKLRDLLDQEIELRSKHEKSMEEMQEEMDGLLAQKDELESERKDLFERSQALEEEIAEASKASAGSIMLSSEEHEAQLRALREELKDAHAKELEEVTSRLEEREPEVSSRGFTSAGVAMSDEIDTLRKEKTEALKEISELKVELENWVTKAVEVGEEKRLLEIQKSTTVGDESTMQAKIHGLQEELDASTNRVKELLAKNEALEQRAELPVGQDFALADVINAPAVTSYVQKRVAEVEAKVGQSMQGSIRELEEQLQSALQEKRSIQERFSSYDKQLSSRFSAPGKIGESSASASDAEADALSEKLKAANQENSRLLQEVESLRARLDEKVTCAELTRMAMDSPVAIRAQRRIRVLYRSALELDWPNELANAQKKTTTYMRRMYTRVKEKYQAMAGTDKAI</sequence>
<evidence type="ECO:0000256" key="2">
    <source>
        <dbReference type="SAM" id="MobiDB-lite"/>
    </source>
</evidence>
<evidence type="ECO:0000256" key="1">
    <source>
        <dbReference type="SAM" id="Coils"/>
    </source>
</evidence>
<comment type="caution">
    <text evidence="3">The sequence shown here is derived from an EMBL/GenBank/DDBJ whole genome shotgun (WGS) entry which is preliminary data.</text>
</comment>
<feature type="region of interest" description="Disordered" evidence="2">
    <location>
        <begin position="1055"/>
        <end position="1074"/>
    </location>
</feature>
<feature type="coiled-coil region" evidence="1">
    <location>
        <begin position="1711"/>
        <end position="1738"/>
    </location>
</feature>